<dbReference type="InterPro" id="IPR012385">
    <property type="entry name" value="Prephenate_DH_fun"/>
</dbReference>
<keyword evidence="2 9" id="KW-0827">Tyrosine biosynthesis</keyword>
<dbReference type="EMBL" id="ML121568">
    <property type="protein sequence ID" value="RPB20715.1"/>
    <property type="molecule type" value="Genomic_DNA"/>
</dbReference>
<accession>A0A3N4LRV1</accession>
<dbReference type="Gene3D" id="3.40.50.720">
    <property type="entry name" value="NAD(P)-binding Rossmann-like Domain"/>
    <property type="match status" value="1"/>
</dbReference>
<dbReference type="PIRSF" id="PIRSF036510">
    <property type="entry name" value="PDH_fung"/>
    <property type="match status" value="1"/>
</dbReference>
<evidence type="ECO:0000256" key="1">
    <source>
        <dbReference type="ARBA" id="ARBA00007964"/>
    </source>
</evidence>
<sequence>MSNASTRDRSTISVGIIGMGDMGKMYARRISEAGWKHPTILTLFRINACDRDDKYEVLKEEFKEVPNITILRNGHYVSRASDFITYSVEAEHIEKAVAAYGPSTKLGAIVGGQTSCKAPEMAAFEKYLPEDVEIVSCHSLHGPTVDPSGQPLVLIKHRSSQRSFDLVEEILTCLGSKIVYLSAAEHDRITADTQAVTHAAFLSMGSAWHANGHFPWETPRWSSGIENVKINVALRIYSNKWHVYAGLAILNPSARAQIKQYANSVTDLFKLMISGNRTEFERRVRAAGEFVFGKNTPINQMELLLRDEVLEKYSLSTSPPANTKAQPNSHLSLLAMVDSWHQFGIQPYDHIICSTPLFRLWLGAAEYLFRQPHLLDACIDAAVGGDSAFKEDDLEFTFAARAWSDTVDSRQFELYRMRFERTQKYFEERGRLQEAVSLGNRMIKTISERTKELEAAAAARAGEGAS</sequence>
<evidence type="ECO:0000313" key="12">
    <source>
        <dbReference type="Proteomes" id="UP000267821"/>
    </source>
</evidence>
<evidence type="ECO:0000256" key="3">
    <source>
        <dbReference type="ARBA" id="ARBA00022605"/>
    </source>
</evidence>
<dbReference type="PROSITE" id="PS51176">
    <property type="entry name" value="PDH_ADH"/>
    <property type="match status" value="1"/>
</dbReference>
<dbReference type="GO" id="GO:0070403">
    <property type="term" value="F:NAD+ binding"/>
    <property type="evidence" value="ECO:0007669"/>
    <property type="project" value="TreeGrafter"/>
</dbReference>
<keyword evidence="4 9" id="KW-0521">NADP</keyword>
<evidence type="ECO:0000256" key="2">
    <source>
        <dbReference type="ARBA" id="ARBA00022498"/>
    </source>
</evidence>
<dbReference type="SUPFAM" id="SSF51735">
    <property type="entry name" value="NAD(P)-binding Rossmann-fold domains"/>
    <property type="match status" value="1"/>
</dbReference>
<dbReference type="PANTHER" id="PTHR21363">
    <property type="entry name" value="PREPHENATE DEHYDROGENASE"/>
    <property type="match status" value="1"/>
</dbReference>
<keyword evidence="3 9" id="KW-0028">Amino-acid biosynthesis</keyword>
<feature type="domain" description="Prephenate/arogenate dehydrogenase" evidence="10">
    <location>
        <begin position="12"/>
        <end position="302"/>
    </location>
</feature>
<comment type="pathway">
    <text evidence="8 9">Amino-acid biosynthesis; L-tyrosine biosynthesis; (4-hydroxyphenyl)pyruvate from prephenate (NADP(+) route): step 1/1.</text>
</comment>
<dbReference type="InterPro" id="IPR050812">
    <property type="entry name" value="Preph/Arog_dehydrog"/>
</dbReference>
<evidence type="ECO:0000259" key="10">
    <source>
        <dbReference type="PROSITE" id="PS51176"/>
    </source>
</evidence>
<evidence type="ECO:0000256" key="6">
    <source>
        <dbReference type="ARBA" id="ARBA00023141"/>
    </source>
</evidence>
<dbReference type="GO" id="GO:0006571">
    <property type="term" value="P:tyrosine biosynthetic process"/>
    <property type="evidence" value="ECO:0007669"/>
    <property type="project" value="UniProtKB-UniRule"/>
</dbReference>
<dbReference type="Gene3D" id="1.10.3660.10">
    <property type="entry name" value="6-phosphogluconate dehydrogenase C-terminal like domain"/>
    <property type="match status" value="2"/>
</dbReference>
<dbReference type="FunFam" id="1.10.3660.10:FF:000004">
    <property type="entry name" value="Prephenate dehydrogenase [NADP(+)]"/>
    <property type="match status" value="1"/>
</dbReference>
<dbReference type="OrthoDB" id="5399569at2759"/>
<reference evidence="11 12" key="1">
    <citation type="journal article" date="2018" name="Nat. Ecol. Evol.">
        <title>Pezizomycetes genomes reveal the molecular basis of ectomycorrhizal truffle lifestyle.</title>
        <authorList>
            <person name="Murat C."/>
            <person name="Payen T."/>
            <person name="Noel B."/>
            <person name="Kuo A."/>
            <person name="Morin E."/>
            <person name="Chen J."/>
            <person name="Kohler A."/>
            <person name="Krizsan K."/>
            <person name="Balestrini R."/>
            <person name="Da Silva C."/>
            <person name="Montanini B."/>
            <person name="Hainaut M."/>
            <person name="Levati E."/>
            <person name="Barry K.W."/>
            <person name="Belfiori B."/>
            <person name="Cichocki N."/>
            <person name="Clum A."/>
            <person name="Dockter R.B."/>
            <person name="Fauchery L."/>
            <person name="Guy J."/>
            <person name="Iotti M."/>
            <person name="Le Tacon F."/>
            <person name="Lindquist E.A."/>
            <person name="Lipzen A."/>
            <person name="Malagnac F."/>
            <person name="Mello A."/>
            <person name="Molinier V."/>
            <person name="Miyauchi S."/>
            <person name="Poulain J."/>
            <person name="Riccioni C."/>
            <person name="Rubini A."/>
            <person name="Sitrit Y."/>
            <person name="Splivallo R."/>
            <person name="Traeger S."/>
            <person name="Wang M."/>
            <person name="Zifcakova L."/>
            <person name="Wipf D."/>
            <person name="Zambonelli A."/>
            <person name="Paolocci F."/>
            <person name="Nowrousian M."/>
            <person name="Ottonello S."/>
            <person name="Baldrian P."/>
            <person name="Spatafora J.W."/>
            <person name="Henrissat B."/>
            <person name="Nagy L.G."/>
            <person name="Aury J.M."/>
            <person name="Wincker P."/>
            <person name="Grigoriev I.V."/>
            <person name="Bonfante P."/>
            <person name="Martin F.M."/>
        </authorList>
    </citation>
    <scope>NUCLEOTIDE SEQUENCE [LARGE SCALE GENOMIC DNA]</scope>
    <source>
        <strain evidence="11 12">ATCC MYA-4762</strain>
    </source>
</reference>
<evidence type="ECO:0000256" key="4">
    <source>
        <dbReference type="ARBA" id="ARBA00022857"/>
    </source>
</evidence>
<dbReference type="Pfam" id="PF03807">
    <property type="entry name" value="F420_oxidored"/>
    <property type="match status" value="1"/>
</dbReference>
<keyword evidence="6 9" id="KW-0057">Aromatic amino acid biosynthesis</keyword>
<dbReference type="STRING" id="1051890.A0A3N4LRV1"/>
<dbReference type="FunFam" id="3.40.50.720:FF:000339">
    <property type="entry name" value="Prephenate dehydrogenase [NADP(+)]"/>
    <property type="match status" value="1"/>
</dbReference>
<evidence type="ECO:0000313" key="11">
    <source>
        <dbReference type="EMBL" id="RPB20715.1"/>
    </source>
</evidence>
<proteinExistence type="inferred from homology"/>
<dbReference type="InterPro" id="IPR036291">
    <property type="entry name" value="NAD(P)-bd_dom_sf"/>
</dbReference>
<dbReference type="FunCoup" id="A0A3N4LRV1">
    <property type="interactions" value="227"/>
</dbReference>
<name>A0A3N4LRV1_9PEZI</name>
<dbReference type="PANTHER" id="PTHR21363:SF0">
    <property type="entry name" value="PREPHENATE DEHYDROGENASE [NADP(+)]"/>
    <property type="match status" value="1"/>
</dbReference>
<gene>
    <name evidence="11" type="ORF">L211DRAFT_828963</name>
</gene>
<evidence type="ECO:0000256" key="5">
    <source>
        <dbReference type="ARBA" id="ARBA00023002"/>
    </source>
</evidence>
<dbReference type="EC" id="1.3.1.13" evidence="9"/>
<dbReference type="UniPathway" id="UPA00122">
    <property type="reaction ID" value="UER00962"/>
</dbReference>
<dbReference type="Proteomes" id="UP000267821">
    <property type="component" value="Unassembled WGS sequence"/>
</dbReference>
<dbReference type="AlphaFoldDB" id="A0A3N4LRV1"/>
<dbReference type="InParanoid" id="A0A3N4LRV1"/>
<organism evidence="11 12">
    <name type="scientific">Terfezia boudieri ATCC MYA-4762</name>
    <dbReference type="NCBI Taxonomy" id="1051890"/>
    <lineage>
        <taxon>Eukaryota</taxon>
        <taxon>Fungi</taxon>
        <taxon>Dikarya</taxon>
        <taxon>Ascomycota</taxon>
        <taxon>Pezizomycotina</taxon>
        <taxon>Pezizomycetes</taxon>
        <taxon>Pezizales</taxon>
        <taxon>Pezizaceae</taxon>
        <taxon>Terfezia</taxon>
    </lineage>
</organism>
<comment type="catalytic activity">
    <reaction evidence="7 9">
        <text>prephenate + NADP(+) = 3-(4-hydroxyphenyl)pyruvate + CO2 + NADPH</text>
        <dbReference type="Rhea" id="RHEA:21640"/>
        <dbReference type="ChEBI" id="CHEBI:16526"/>
        <dbReference type="ChEBI" id="CHEBI:29934"/>
        <dbReference type="ChEBI" id="CHEBI:36242"/>
        <dbReference type="ChEBI" id="CHEBI:57783"/>
        <dbReference type="ChEBI" id="CHEBI:58349"/>
        <dbReference type="EC" id="1.3.1.13"/>
    </reaction>
</comment>
<keyword evidence="5 9" id="KW-0560">Oxidoreductase</keyword>
<evidence type="ECO:0000256" key="9">
    <source>
        <dbReference type="PIRNR" id="PIRNR036510"/>
    </source>
</evidence>
<dbReference type="InterPro" id="IPR008927">
    <property type="entry name" value="6-PGluconate_DH-like_C_sf"/>
</dbReference>
<dbReference type="InterPro" id="IPR028939">
    <property type="entry name" value="P5C_Rdtase_cat_N"/>
</dbReference>
<dbReference type="SUPFAM" id="SSF48179">
    <property type="entry name" value="6-phosphogluconate dehydrogenase C-terminal domain-like"/>
    <property type="match status" value="2"/>
</dbReference>
<protein>
    <recommendedName>
        <fullName evidence="9">Prephenate dehydrogenase [NADP(+)]</fullName>
        <shortName evidence="9">PRDH</shortName>
        <ecNumber evidence="9">1.3.1.13</ecNumber>
    </recommendedName>
</protein>
<keyword evidence="12" id="KW-1185">Reference proteome</keyword>
<dbReference type="InterPro" id="IPR003099">
    <property type="entry name" value="Prephen_DH"/>
</dbReference>
<dbReference type="GO" id="GO:0008977">
    <property type="term" value="F:prephenate dehydrogenase (NAD+) activity"/>
    <property type="evidence" value="ECO:0007669"/>
    <property type="project" value="InterPro"/>
</dbReference>
<comment type="similarity">
    <text evidence="1 9">Belongs to the prephenate/arogenate dehydrogenase family.</text>
</comment>
<evidence type="ECO:0000256" key="7">
    <source>
        <dbReference type="ARBA" id="ARBA00051295"/>
    </source>
</evidence>
<evidence type="ECO:0000256" key="8">
    <source>
        <dbReference type="ARBA" id="ARBA00060605"/>
    </source>
</evidence>
<dbReference type="GO" id="GO:0004665">
    <property type="term" value="F:prephenate dehydrogenase (NADP+) activity"/>
    <property type="evidence" value="ECO:0007669"/>
    <property type="project" value="UniProtKB-UniRule"/>
</dbReference>